<evidence type="ECO:0000256" key="1">
    <source>
        <dbReference type="ARBA" id="ARBA00007734"/>
    </source>
</evidence>
<evidence type="ECO:0000313" key="5">
    <source>
        <dbReference type="EMBL" id="ATI80559.1"/>
    </source>
</evidence>
<dbReference type="AlphaFoldDB" id="A0A291MZN1"/>
<evidence type="ECO:0000256" key="3">
    <source>
        <dbReference type="SAM" id="MobiDB-lite"/>
    </source>
</evidence>
<gene>
    <name evidence="5" type="ORF">A6768_11520</name>
</gene>
<dbReference type="InterPro" id="IPR008258">
    <property type="entry name" value="Transglycosylase_SLT_dom_1"/>
</dbReference>
<comment type="similarity">
    <text evidence="1">Belongs to the transglycosylase Slt family.</text>
</comment>
<dbReference type="Proteomes" id="UP000219422">
    <property type="component" value="Chromosome"/>
</dbReference>
<feature type="domain" description="Transglycosylase SLT" evidence="4">
    <location>
        <begin position="82"/>
        <end position="173"/>
    </location>
</feature>
<evidence type="ECO:0000259" key="4">
    <source>
        <dbReference type="Pfam" id="PF01464"/>
    </source>
</evidence>
<comment type="similarity">
    <text evidence="2">Belongs to the virb1 family.</text>
</comment>
<dbReference type="InterPro" id="IPR023346">
    <property type="entry name" value="Lysozyme-like_dom_sf"/>
</dbReference>
<dbReference type="KEGG" id="sya:A6768_11520"/>
<reference evidence="5 6" key="1">
    <citation type="submission" date="2017-10" db="EMBL/GenBank/DDBJ databases">
        <title>Sphingobium yanoikuyae S72.</title>
        <authorList>
            <person name="Sanchez E."/>
            <person name="Bustos P."/>
            <person name="Mendoza P."/>
            <person name="Guo X."/>
            <person name="Mendoza A."/>
        </authorList>
    </citation>
    <scope>NUCLEOTIDE SEQUENCE [LARGE SCALE GENOMIC DNA]</scope>
    <source>
        <strain evidence="5 6">S72</strain>
    </source>
</reference>
<dbReference type="Pfam" id="PF01464">
    <property type="entry name" value="SLT"/>
    <property type="match status" value="1"/>
</dbReference>
<sequence>MASRVARALDPGAQEGPEVAGAGELVVPPRSGITVPGWMQDKARHAFPASYATPCGGAAYRVSGFLRPDAEARRARYHGTMAQIACEYGIPVGLFDAMIIQESGYQPNIFSPRNAFGLTQLMPGTAMALGVDRYRPEDNLRGGARYLRQQLDRFGYPHLALAAYNAGPGRVRDGLVPPITETRGYVANVLANWSRLAGASRHGATVTPTSGAPAPQGPPMGRHSSVVTFQETGQSGDF</sequence>
<dbReference type="EMBL" id="CP023741">
    <property type="protein sequence ID" value="ATI80559.1"/>
    <property type="molecule type" value="Genomic_DNA"/>
</dbReference>
<evidence type="ECO:0000313" key="6">
    <source>
        <dbReference type="Proteomes" id="UP000219422"/>
    </source>
</evidence>
<evidence type="ECO:0000256" key="2">
    <source>
        <dbReference type="ARBA" id="ARBA00009387"/>
    </source>
</evidence>
<name>A0A291MZN1_SPHYA</name>
<organism evidence="5 6">
    <name type="scientific">Sphingobium yanoikuyae</name>
    <name type="common">Sphingomonas yanoikuyae</name>
    <dbReference type="NCBI Taxonomy" id="13690"/>
    <lineage>
        <taxon>Bacteria</taxon>
        <taxon>Pseudomonadati</taxon>
        <taxon>Pseudomonadota</taxon>
        <taxon>Alphaproteobacteria</taxon>
        <taxon>Sphingomonadales</taxon>
        <taxon>Sphingomonadaceae</taxon>
        <taxon>Sphingobium</taxon>
    </lineage>
</organism>
<dbReference type="Gene3D" id="1.10.530.10">
    <property type="match status" value="1"/>
</dbReference>
<accession>A0A291MZN1</accession>
<protein>
    <submittedName>
        <fullName evidence="5">Lytic transglycosylase</fullName>
    </submittedName>
</protein>
<feature type="region of interest" description="Disordered" evidence="3">
    <location>
        <begin position="201"/>
        <end position="223"/>
    </location>
</feature>
<dbReference type="SUPFAM" id="SSF53955">
    <property type="entry name" value="Lysozyme-like"/>
    <property type="match status" value="1"/>
</dbReference>
<proteinExistence type="inferred from homology"/>
<dbReference type="PANTHER" id="PTHR37423">
    <property type="entry name" value="SOLUBLE LYTIC MUREIN TRANSGLYCOSYLASE-RELATED"/>
    <property type="match status" value="1"/>
</dbReference>
<dbReference type="CDD" id="cd00254">
    <property type="entry name" value="LT-like"/>
    <property type="match status" value="1"/>
</dbReference>
<dbReference type="PANTHER" id="PTHR37423:SF2">
    <property type="entry name" value="MEMBRANE-BOUND LYTIC MUREIN TRANSGLYCOSYLASE C"/>
    <property type="match status" value="1"/>
</dbReference>